<dbReference type="GO" id="GO:0050839">
    <property type="term" value="F:cell adhesion molecule binding"/>
    <property type="evidence" value="ECO:0007669"/>
    <property type="project" value="TreeGrafter"/>
</dbReference>
<dbReference type="Gene3D" id="2.30.180.10">
    <property type="entry name" value="FAS1 domain"/>
    <property type="match status" value="4"/>
</dbReference>
<accession>A0A8J1TGY7</accession>
<dbReference type="AlphaFoldDB" id="A0A8J1TGY7"/>
<comment type="caution">
    <text evidence="1">The sequence shown here is derived from an EMBL/GenBank/DDBJ whole genome shotgun (WGS) entry which is preliminary data.</text>
</comment>
<dbReference type="InterPro" id="IPR036378">
    <property type="entry name" value="FAS1_dom_sf"/>
</dbReference>
<protein>
    <submittedName>
        <fullName evidence="1">Uncharacterized protein</fullName>
    </submittedName>
</protein>
<dbReference type="GO" id="GO:0030198">
    <property type="term" value="P:extracellular matrix organization"/>
    <property type="evidence" value="ECO:0007669"/>
    <property type="project" value="TreeGrafter"/>
</dbReference>
<dbReference type="InterPro" id="IPR000782">
    <property type="entry name" value="FAS1_domain"/>
</dbReference>
<dbReference type="OrthoDB" id="286301at2759"/>
<dbReference type="GO" id="GO:0007155">
    <property type="term" value="P:cell adhesion"/>
    <property type="evidence" value="ECO:0007669"/>
    <property type="project" value="TreeGrafter"/>
</dbReference>
<dbReference type="Proteomes" id="UP000749559">
    <property type="component" value="Unassembled WGS sequence"/>
</dbReference>
<dbReference type="SUPFAM" id="SSF82153">
    <property type="entry name" value="FAS1 domain"/>
    <property type="match status" value="4"/>
</dbReference>
<dbReference type="FunFam" id="2.30.180.10:FF:000032">
    <property type="entry name" value="Fasciclin domain-containing protein, putative"/>
    <property type="match status" value="3"/>
</dbReference>
<gene>
    <name evidence="1" type="ORF">OFUS_LOCUS3997</name>
</gene>
<proteinExistence type="predicted"/>
<dbReference type="PANTHER" id="PTHR10900:SF77">
    <property type="entry name" value="FI19380P1"/>
    <property type="match status" value="1"/>
</dbReference>
<keyword evidence="2" id="KW-1185">Reference proteome</keyword>
<evidence type="ECO:0000313" key="2">
    <source>
        <dbReference type="Proteomes" id="UP000749559"/>
    </source>
</evidence>
<dbReference type="InterPro" id="IPR050904">
    <property type="entry name" value="Adhesion/Biosynth-related"/>
</dbReference>
<organism evidence="1 2">
    <name type="scientific">Owenia fusiformis</name>
    <name type="common">Polychaete worm</name>
    <dbReference type="NCBI Taxonomy" id="6347"/>
    <lineage>
        <taxon>Eukaryota</taxon>
        <taxon>Metazoa</taxon>
        <taxon>Spiralia</taxon>
        <taxon>Lophotrochozoa</taxon>
        <taxon>Annelida</taxon>
        <taxon>Polychaeta</taxon>
        <taxon>Sedentaria</taxon>
        <taxon>Canalipalpata</taxon>
        <taxon>Sabellida</taxon>
        <taxon>Oweniida</taxon>
        <taxon>Oweniidae</taxon>
        <taxon>Owenia</taxon>
    </lineage>
</organism>
<dbReference type="PROSITE" id="PS50213">
    <property type="entry name" value="FAS1"/>
    <property type="match status" value="4"/>
</dbReference>
<dbReference type="PANTHER" id="PTHR10900">
    <property type="entry name" value="PERIOSTIN-RELATED"/>
    <property type="match status" value="1"/>
</dbReference>
<sequence length="630" mass="68790">MKIFILSILGISAFVSLTNGSNFGQRLMQNDDEAEKNAHTLEGPNVCIIEEIQGGSYRKLHTGCGGWYKHREICQRSTMLLQECCEGFEQVEGEKGCTAIKPLKNLVEVARDLGLESFLSIADGDGLLKTLETRGAFTVFVPSEEAFKQAKNAANIVLEYHMGNGRYKTKALKHTQEVESLISGMNLRIGKYNNGINTMNCARILNGNQEATNGVIHIIDKVLDVPVSSIVDILQNDPRLTKFKALLEQAGKLDILNSAGPFTIFAPTDLAIESDSQIELIIANEDGLAAMLDSHVLKGLICSAALIKSHHLTTLEGTRLNATCLPGERISVNGGKVIESDIIATNGVINIINNVIIPEKAKTVLALAKNIGLTTFVERLEAQSLHTTLDMENPKFTLFAPSNKAFENLPKEIQNKLAVNPSYMRELLETHLVIGKLASNSFIDGQMIPTFSAVNNLRVNVNRRRLSIENACVTDVDRVARNGFIHVVDKVIIPATKSVLEILESDINFSSLHMVIQSSGFALPTSGRMTVFAPLNEAFDLIPTDILNDLLDDPEGLKKTVGGHVVPDMLYSSCAFNRERVVYPLETMAGSTTTVRNNDGRLSFGKAKVVTADIMATDGIIHIVDKVITP</sequence>
<dbReference type="Pfam" id="PF02469">
    <property type="entry name" value="Fasciclin"/>
    <property type="match status" value="4"/>
</dbReference>
<dbReference type="EMBL" id="CAIIXF020000002">
    <property type="protein sequence ID" value="CAH1776867.1"/>
    <property type="molecule type" value="Genomic_DNA"/>
</dbReference>
<reference evidence="1" key="1">
    <citation type="submission" date="2022-03" db="EMBL/GenBank/DDBJ databases">
        <authorList>
            <person name="Martin C."/>
        </authorList>
    </citation>
    <scope>NUCLEOTIDE SEQUENCE</scope>
</reference>
<name>A0A8J1TGY7_OWEFU</name>
<dbReference type="GO" id="GO:0005615">
    <property type="term" value="C:extracellular space"/>
    <property type="evidence" value="ECO:0007669"/>
    <property type="project" value="TreeGrafter"/>
</dbReference>
<dbReference type="GO" id="GO:0031012">
    <property type="term" value="C:extracellular matrix"/>
    <property type="evidence" value="ECO:0007669"/>
    <property type="project" value="TreeGrafter"/>
</dbReference>
<evidence type="ECO:0000313" key="1">
    <source>
        <dbReference type="EMBL" id="CAH1776867.1"/>
    </source>
</evidence>
<dbReference type="SMART" id="SM00554">
    <property type="entry name" value="FAS1"/>
    <property type="match status" value="4"/>
</dbReference>